<dbReference type="RefSeq" id="WP_252593035.1">
    <property type="nucleotide sequence ID" value="NZ_CP099489.1"/>
</dbReference>
<sequence length="58" mass="6649">MWINPMLTIWLYGTIFSLVLIVFTLWLWYWRNPGDDHTGHVADQGAEAQAADRTDLGA</sequence>
<evidence type="ECO:0000313" key="2">
    <source>
        <dbReference type="EMBL" id="USQ79907.1"/>
    </source>
</evidence>
<keyword evidence="1" id="KW-0812">Transmembrane</keyword>
<reference evidence="2" key="1">
    <citation type="submission" date="2022-06" db="EMBL/GenBank/DDBJ databases">
        <title>Ornithinimicrobium HY1793.</title>
        <authorList>
            <person name="Huang Y."/>
        </authorList>
    </citation>
    <scope>NUCLEOTIDE SEQUENCE</scope>
    <source>
        <strain evidence="2">HY1793</strain>
    </source>
</reference>
<keyword evidence="1" id="KW-1133">Transmembrane helix</keyword>
<evidence type="ECO:0000256" key="1">
    <source>
        <dbReference type="SAM" id="Phobius"/>
    </source>
</evidence>
<feature type="transmembrane region" description="Helical" evidence="1">
    <location>
        <begin position="7"/>
        <end position="29"/>
    </location>
</feature>
<evidence type="ECO:0000313" key="3">
    <source>
        <dbReference type="Proteomes" id="UP001056455"/>
    </source>
</evidence>
<keyword evidence="3" id="KW-1185">Reference proteome</keyword>
<protein>
    <submittedName>
        <fullName evidence="2">Uncharacterized protein</fullName>
    </submittedName>
</protein>
<dbReference type="EMBL" id="CP099489">
    <property type="protein sequence ID" value="USQ79907.1"/>
    <property type="molecule type" value="Genomic_DNA"/>
</dbReference>
<proteinExistence type="predicted"/>
<dbReference type="Proteomes" id="UP001056455">
    <property type="component" value="Chromosome"/>
</dbReference>
<gene>
    <name evidence="2" type="ORF">NF556_20360</name>
</gene>
<keyword evidence="1" id="KW-0472">Membrane</keyword>
<organism evidence="2 3">
    <name type="scientific">Ornithinimicrobium faecis</name>
    <dbReference type="NCBI Taxonomy" id="2934158"/>
    <lineage>
        <taxon>Bacteria</taxon>
        <taxon>Bacillati</taxon>
        <taxon>Actinomycetota</taxon>
        <taxon>Actinomycetes</taxon>
        <taxon>Micrococcales</taxon>
        <taxon>Ornithinimicrobiaceae</taxon>
        <taxon>Ornithinimicrobium</taxon>
    </lineage>
</organism>
<name>A0ABY4YTJ6_9MICO</name>
<accession>A0ABY4YTJ6</accession>